<comment type="caution">
    <text evidence="6">The sequence shown here is derived from an EMBL/GenBank/DDBJ whole genome shotgun (WGS) entry which is preliminary data.</text>
</comment>
<dbReference type="InterPro" id="IPR000847">
    <property type="entry name" value="LysR_HTH_N"/>
</dbReference>
<dbReference type="InterPro" id="IPR036390">
    <property type="entry name" value="WH_DNA-bd_sf"/>
</dbReference>
<dbReference type="InterPro" id="IPR036388">
    <property type="entry name" value="WH-like_DNA-bd_sf"/>
</dbReference>
<evidence type="ECO:0000259" key="5">
    <source>
        <dbReference type="PROSITE" id="PS50931"/>
    </source>
</evidence>
<keyword evidence="7" id="KW-1185">Reference proteome</keyword>
<proteinExistence type="inferred from homology"/>
<keyword evidence="2" id="KW-0805">Transcription regulation</keyword>
<evidence type="ECO:0000256" key="3">
    <source>
        <dbReference type="ARBA" id="ARBA00023125"/>
    </source>
</evidence>
<dbReference type="Pfam" id="PF00126">
    <property type="entry name" value="HTH_1"/>
    <property type="match status" value="1"/>
</dbReference>
<dbReference type="InterPro" id="IPR058163">
    <property type="entry name" value="LysR-type_TF_proteobact-type"/>
</dbReference>
<dbReference type="EMBL" id="JBAFUR010000002">
    <property type="protein sequence ID" value="MFG1252859.1"/>
    <property type="molecule type" value="Genomic_DNA"/>
</dbReference>
<feature type="domain" description="HTH lysR-type" evidence="5">
    <location>
        <begin position="1"/>
        <end position="59"/>
    </location>
</feature>
<gene>
    <name evidence="6" type="ORF">V5F30_11660</name>
</gene>
<keyword evidence="3" id="KW-0238">DNA-binding</keyword>
<dbReference type="Gene3D" id="3.40.190.290">
    <property type="match status" value="1"/>
</dbReference>
<dbReference type="CDD" id="cd08422">
    <property type="entry name" value="PBP2_CrgA_like"/>
    <property type="match status" value="1"/>
</dbReference>
<evidence type="ECO:0000256" key="1">
    <source>
        <dbReference type="ARBA" id="ARBA00009437"/>
    </source>
</evidence>
<evidence type="ECO:0000313" key="7">
    <source>
        <dbReference type="Proteomes" id="UP001604043"/>
    </source>
</evidence>
<accession>A0ABW6ZGT6</accession>
<dbReference type="PANTHER" id="PTHR30537:SF5">
    <property type="entry name" value="HTH-TYPE TRANSCRIPTIONAL ACTIVATOR TTDR-RELATED"/>
    <property type="match status" value="1"/>
</dbReference>
<evidence type="ECO:0000256" key="4">
    <source>
        <dbReference type="ARBA" id="ARBA00023163"/>
    </source>
</evidence>
<protein>
    <submittedName>
        <fullName evidence="6">LysR family transcriptional regulator</fullName>
    </submittedName>
</protein>
<keyword evidence="4" id="KW-0804">Transcription</keyword>
<evidence type="ECO:0000256" key="2">
    <source>
        <dbReference type="ARBA" id="ARBA00023015"/>
    </source>
</evidence>
<dbReference type="SUPFAM" id="SSF53850">
    <property type="entry name" value="Periplasmic binding protein-like II"/>
    <property type="match status" value="1"/>
</dbReference>
<dbReference type="Gene3D" id="1.10.10.10">
    <property type="entry name" value="Winged helix-like DNA-binding domain superfamily/Winged helix DNA-binding domain"/>
    <property type="match status" value="1"/>
</dbReference>
<organism evidence="6 7">
    <name type="scientific">Xanthobacter aminoxidans</name>
    <dbReference type="NCBI Taxonomy" id="186280"/>
    <lineage>
        <taxon>Bacteria</taxon>
        <taxon>Pseudomonadati</taxon>
        <taxon>Pseudomonadota</taxon>
        <taxon>Alphaproteobacteria</taxon>
        <taxon>Hyphomicrobiales</taxon>
        <taxon>Xanthobacteraceae</taxon>
        <taxon>Xanthobacter</taxon>
    </lineage>
</organism>
<comment type="similarity">
    <text evidence="1">Belongs to the LysR transcriptional regulatory family.</text>
</comment>
<dbReference type="PROSITE" id="PS50931">
    <property type="entry name" value="HTH_LYSR"/>
    <property type="match status" value="1"/>
</dbReference>
<dbReference type="Pfam" id="PF03466">
    <property type="entry name" value="LysR_substrate"/>
    <property type="match status" value="1"/>
</dbReference>
<dbReference type="SUPFAM" id="SSF46785">
    <property type="entry name" value="Winged helix' DNA-binding domain"/>
    <property type="match status" value="1"/>
</dbReference>
<evidence type="ECO:0000313" key="6">
    <source>
        <dbReference type="EMBL" id="MFG1252859.1"/>
    </source>
</evidence>
<dbReference type="Proteomes" id="UP001604043">
    <property type="component" value="Unassembled WGS sequence"/>
</dbReference>
<dbReference type="RefSeq" id="WP_250168022.1">
    <property type="nucleotide sequence ID" value="NZ_JAMJXC010000018.1"/>
</dbReference>
<dbReference type="InterPro" id="IPR005119">
    <property type="entry name" value="LysR_subst-bd"/>
</dbReference>
<sequence>MDRLTALKVFKTAAQLESFAEAGRRLGLSPAAISKNISELEDHLKARLFNRTTRRLSLTEAGTAYFDRISPLLDGLEEADEMVGALNTSPTGVLRVTAPQSLTLHCLGRLPARLLQTYPGLSMRLDLDDGKTNIVEEGYDLAIRGSSQLEDSSLMARKLMDLPHVVCAAPTYLEACGAPGRPEDLRRHECLTYVLSDHAAEWRFSRAGESIGVAVPGRFFTNSSLAVRDAALGGLGIALLPRLYVDRDLKEDRLRIVLDDWMLPAASVYAIYPSRHHIAPKLRAILDVVAEELAARTEDKTFF</sequence>
<dbReference type="PANTHER" id="PTHR30537">
    <property type="entry name" value="HTH-TYPE TRANSCRIPTIONAL REGULATOR"/>
    <property type="match status" value="1"/>
</dbReference>
<name>A0ABW6ZGT6_9HYPH</name>
<reference evidence="6 7" key="1">
    <citation type="submission" date="2024-02" db="EMBL/GenBank/DDBJ databases">
        <title>Expansion and revision of Xanthobacter and proposal of Roseixanthobacter gen. nov.</title>
        <authorList>
            <person name="Soltysiak M.P.M."/>
            <person name="Jalihal A."/>
            <person name="Ory A."/>
            <person name="Chrisophersen C."/>
            <person name="Lee A.D."/>
            <person name="Boulton J."/>
            <person name="Springer M."/>
        </authorList>
    </citation>
    <scope>NUCLEOTIDE SEQUENCE [LARGE SCALE GENOMIC DNA]</scope>
    <source>
        <strain evidence="6 7">CB5</strain>
    </source>
</reference>